<accession>A0A6L8W2C3</accession>
<feature type="domain" description="Mycothiol-dependent maleylpyruvate isomerase metal-binding" evidence="1">
    <location>
        <begin position="8"/>
        <end position="146"/>
    </location>
</feature>
<evidence type="ECO:0000313" key="3">
    <source>
        <dbReference type="Proteomes" id="UP000476030"/>
    </source>
</evidence>
<comment type="caution">
    <text evidence="2">The sequence shown here is derived from an EMBL/GenBank/DDBJ whole genome shotgun (WGS) entry which is preliminary data.</text>
</comment>
<dbReference type="SUPFAM" id="SSF109854">
    <property type="entry name" value="DinB/YfiT-like putative metalloenzymes"/>
    <property type="match status" value="1"/>
</dbReference>
<protein>
    <submittedName>
        <fullName evidence="2">TIGR03084 family protein</fullName>
    </submittedName>
</protein>
<dbReference type="Proteomes" id="UP000476030">
    <property type="component" value="Unassembled WGS sequence"/>
</dbReference>
<dbReference type="NCBIfam" id="TIGR03083">
    <property type="entry name" value="maleylpyruvate isomerase family mycothiol-dependent enzyme"/>
    <property type="match status" value="1"/>
</dbReference>
<name>A0A6L8W2C3_9PROT</name>
<dbReference type="EMBL" id="WTUW01000001">
    <property type="protein sequence ID" value="MZR29048.1"/>
    <property type="molecule type" value="Genomic_DNA"/>
</dbReference>
<sequence>MLKEAHDFRDESEALYSLIEPLEDADYDRVTLFRDWTINDVLQHLHFFNYVADLTLTDEEAFKRVYGELSELRESSGSLVDATDKMLDGLKGVALRDAWRDYYLEMADRFYAADPKQRLLWVGPTMSARSSISARLMETWSHAQEIYDLLGVQRENRDLIKSIAVMGMNTFGWTFINRKEEVPKPVPHVRLTAPSGDIWEWNPENKTNHIEGNAEEFCQVVTQTRNIADTDLKVTGEIATRWMSVAQCFAGPARNPPAPGTRHA</sequence>
<gene>
    <name evidence="2" type="ORF">GQE98_00220</name>
</gene>
<proteinExistence type="predicted"/>
<keyword evidence="3" id="KW-1185">Reference proteome</keyword>
<dbReference type="AlphaFoldDB" id="A0A6L8W2C3"/>
<dbReference type="NCBIfam" id="TIGR03084">
    <property type="entry name" value="TIGR03084 family metal-binding protein"/>
    <property type="match status" value="1"/>
</dbReference>
<dbReference type="Pfam" id="PF11716">
    <property type="entry name" value="MDMPI_N"/>
    <property type="match status" value="1"/>
</dbReference>
<dbReference type="InterPro" id="IPR034660">
    <property type="entry name" value="DinB/YfiT-like"/>
</dbReference>
<dbReference type="InterPro" id="IPR017518">
    <property type="entry name" value="CHP03084"/>
</dbReference>
<evidence type="ECO:0000259" key="1">
    <source>
        <dbReference type="Pfam" id="PF11716"/>
    </source>
</evidence>
<dbReference type="RefSeq" id="WP_161313542.1">
    <property type="nucleotide sequence ID" value="NZ_WTUW01000001.1"/>
</dbReference>
<reference evidence="2 3" key="1">
    <citation type="submission" date="2019-12" db="EMBL/GenBank/DDBJ databases">
        <title>Snethiella sp. nov. sp. isolated from sea sand.</title>
        <authorList>
            <person name="Kim J."/>
            <person name="Jeong S.E."/>
            <person name="Jung H.S."/>
            <person name="Jeon C.O."/>
        </authorList>
    </citation>
    <scope>NUCLEOTIDE SEQUENCE [LARGE SCALE GENOMIC DNA]</scope>
    <source>
        <strain evidence="2 3">DP05</strain>
    </source>
</reference>
<dbReference type="Gene3D" id="1.20.120.450">
    <property type="entry name" value="dinb family like domain"/>
    <property type="match status" value="1"/>
</dbReference>
<dbReference type="InterPro" id="IPR024344">
    <property type="entry name" value="MDMPI_metal-binding"/>
</dbReference>
<dbReference type="GO" id="GO:0046872">
    <property type="term" value="F:metal ion binding"/>
    <property type="evidence" value="ECO:0007669"/>
    <property type="project" value="InterPro"/>
</dbReference>
<organism evidence="2 3">
    <name type="scientific">Sneathiella litorea</name>
    <dbReference type="NCBI Taxonomy" id="2606216"/>
    <lineage>
        <taxon>Bacteria</taxon>
        <taxon>Pseudomonadati</taxon>
        <taxon>Pseudomonadota</taxon>
        <taxon>Alphaproteobacteria</taxon>
        <taxon>Sneathiellales</taxon>
        <taxon>Sneathiellaceae</taxon>
        <taxon>Sneathiella</taxon>
    </lineage>
</organism>
<dbReference type="InterPro" id="IPR017517">
    <property type="entry name" value="Maleyloyr_isom"/>
</dbReference>
<evidence type="ECO:0000313" key="2">
    <source>
        <dbReference type="EMBL" id="MZR29048.1"/>
    </source>
</evidence>